<evidence type="ECO:0000259" key="1">
    <source>
        <dbReference type="Pfam" id="PF01548"/>
    </source>
</evidence>
<dbReference type="RefSeq" id="WP_188725985.1">
    <property type="nucleotide sequence ID" value="NZ_BMJD01000099.1"/>
</dbReference>
<keyword evidence="4" id="KW-1185">Reference proteome</keyword>
<name>A0A9W5U2W7_9BACI</name>
<comment type="caution">
    <text evidence="3">The sequence shown here is derived from an EMBL/GenBank/DDBJ whole genome shotgun (WGS) entry which is preliminary data.</text>
</comment>
<sequence>MDFTQNERLAQITEKTIIIGIDVAKHKHVARAIDDRGRDLAKRLVFQNDFTGFKQLLDWSQDLLDETNRNDLILGMEPTGHYWLNLAYYLKALGLHTVVVNPMKVKRTKELDDDSPTKNDTKDAKVIAQVIRAGRYHEPILLEGIYAELREGIKLHDMMQEDLASIKAQVHNALDRYFPEFLTVFKDWTGKAALHFLKKGYLPEDIQSSSEEELMAEVKQAAKRGVGIKRIQELKRAAETSVGLTVGLTMARQEIRYLIDQYQAIQERIQAHEALLEDLVLHVPGASQMMGIKGVSSITVAGFFAEVGDLSNYRDPRQIIKLAGLNLKLNESGLFKGQTTITKRGRKRLRSLLYQVARPLSIHNEGFKQLHYYYKNRPNNPLTGKQSFVALSRKLIKILFVIGTRDCAFDETRMMRDIPQLKNLQEAAA</sequence>
<reference evidence="3" key="1">
    <citation type="journal article" date="2014" name="Int. J. Syst. Evol. Microbiol.">
        <title>Complete genome sequence of Corynebacterium casei LMG S-19264T (=DSM 44701T), isolated from a smear-ripened cheese.</title>
        <authorList>
            <consortium name="US DOE Joint Genome Institute (JGI-PGF)"/>
            <person name="Walter F."/>
            <person name="Albersmeier A."/>
            <person name="Kalinowski J."/>
            <person name="Ruckert C."/>
        </authorList>
    </citation>
    <scope>NUCLEOTIDE SEQUENCE</scope>
    <source>
        <strain evidence="3">CGMCC 1.15454</strain>
    </source>
</reference>
<dbReference type="Pfam" id="PF01548">
    <property type="entry name" value="DEDD_Tnp_IS110"/>
    <property type="match status" value="1"/>
</dbReference>
<dbReference type="PANTHER" id="PTHR33055:SF13">
    <property type="entry name" value="TRANSPOSASE"/>
    <property type="match status" value="1"/>
</dbReference>
<dbReference type="GO" id="GO:0003677">
    <property type="term" value="F:DNA binding"/>
    <property type="evidence" value="ECO:0007669"/>
    <property type="project" value="InterPro"/>
</dbReference>
<gene>
    <name evidence="3" type="ORF">GCM10011409_46100</name>
</gene>
<feature type="domain" description="Transposase IS116/IS110/IS902 C-terminal" evidence="2">
    <location>
        <begin position="288"/>
        <end position="370"/>
    </location>
</feature>
<dbReference type="InterPro" id="IPR003346">
    <property type="entry name" value="Transposase_20"/>
</dbReference>
<dbReference type="InterPro" id="IPR002525">
    <property type="entry name" value="Transp_IS110-like_N"/>
</dbReference>
<dbReference type="NCBIfam" id="NF033542">
    <property type="entry name" value="transpos_IS110"/>
    <property type="match status" value="1"/>
</dbReference>
<organism evidence="3 4">
    <name type="scientific">Lentibacillus populi</name>
    <dbReference type="NCBI Taxonomy" id="1827502"/>
    <lineage>
        <taxon>Bacteria</taxon>
        <taxon>Bacillati</taxon>
        <taxon>Bacillota</taxon>
        <taxon>Bacilli</taxon>
        <taxon>Bacillales</taxon>
        <taxon>Bacillaceae</taxon>
        <taxon>Lentibacillus</taxon>
    </lineage>
</organism>
<reference evidence="3" key="2">
    <citation type="submission" date="2020-09" db="EMBL/GenBank/DDBJ databases">
        <authorList>
            <person name="Sun Q."/>
            <person name="Zhou Y."/>
        </authorList>
    </citation>
    <scope>NUCLEOTIDE SEQUENCE</scope>
    <source>
        <strain evidence="3">CGMCC 1.15454</strain>
    </source>
</reference>
<dbReference type="PANTHER" id="PTHR33055">
    <property type="entry name" value="TRANSPOSASE FOR INSERTION SEQUENCE ELEMENT IS1111A"/>
    <property type="match status" value="1"/>
</dbReference>
<dbReference type="GO" id="GO:0006313">
    <property type="term" value="P:DNA transposition"/>
    <property type="evidence" value="ECO:0007669"/>
    <property type="project" value="InterPro"/>
</dbReference>
<feature type="domain" description="Transposase IS110-like N-terminal" evidence="1">
    <location>
        <begin position="19"/>
        <end position="179"/>
    </location>
</feature>
<dbReference type="Proteomes" id="UP000621492">
    <property type="component" value="Unassembled WGS sequence"/>
</dbReference>
<evidence type="ECO:0000313" key="4">
    <source>
        <dbReference type="Proteomes" id="UP000621492"/>
    </source>
</evidence>
<protein>
    <submittedName>
        <fullName evidence="3">IS110 family transposase</fullName>
    </submittedName>
</protein>
<dbReference type="AlphaFoldDB" id="A0A9W5U2W7"/>
<dbReference type="InterPro" id="IPR047650">
    <property type="entry name" value="Transpos_IS110"/>
</dbReference>
<dbReference type="Pfam" id="PF02371">
    <property type="entry name" value="Transposase_20"/>
    <property type="match status" value="1"/>
</dbReference>
<dbReference type="GO" id="GO:0004803">
    <property type="term" value="F:transposase activity"/>
    <property type="evidence" value="ECO:0007669"/>
    <property type="project" value="InterPro"/>
</dbReference>
<evidence type="ECO:0000259" key="2">
    <source>
        <dbReference type="Pfam" id="PF02371"/>
    </source>
</evidence>
<evidence type="ECO:0000313" key="3">
    <source>
        <dbReference type="EMBL" id="GGB63826.1"/>
    </source>
</evidence>
<accession>A0A9W5U2W7</accession>
<proteinExistence type="predicted"/>
<dbReference type="EMBL" id="BMJD01000099">
    <property type="protein sequence ID" value="GGB63826.1"/>
    <property type="molecule type" value="Genomic_DNA"/>
</dbReference>